<name>A0A328N5S3_9ACTN</name>
<dbReference type="AlphaFoldDB" id="A0A328N5S3"/>
<proteinExistence type="predicted"/>
<accession>A0A328N5S3</accession>
<protein>
    <submittedName>
        <fullName evidence="1">Uncharacterized protein</fullName>
    </submittedName>
</protein>
<dbReference type="Proteomes" id="UP000248966">
    <property type="component" value="Unassembled WGS sequence"/>
</dbReference>
<gene>
    <name evidence="1" type="ORF">LAH08_02768</name>
</gene>
<dbReference type="RefSeq" id="WP_258398286.1">
    <property type="nucleotide sequence ID" value="NZ_PYAA01000015.1"/>
</dbReference>
<organism evidence="1 2">
    <name type="scientific">Micromonospora noduli</name>
    <dbReference type="NCBI Taxonomy" id="709876"/>
    <lineage>
        <taxon>Bacteria</taxon>
        <taxon>Bacillati</taxon>
        <taxon>Actinomycetota</taxon>
        <taxon>Actinomycetes</taxon>
        <taxon>Micromonosporales</taxon>
        <taxon>Micromonosporaceae</taxon>
        <taxon>Micromonospora</taxon>
    </lineage>
</organism>
<evidence type="ECO:0000313" key="1">
    <source>
        <dbReference type="EMBL" id="RAO01446.1"/>
    </source>
</evidence>
<reference evidence="1 2" key="1">
    <citation type="submission" date="2018-03" db="EMBL/GenBank/DDBJ databases">
        <title>Defining the species Micromonospora saelicesensis and Micromonospora noduli under the framework of genomics.</title>
        <authorList>
            <person name="Riesco R."/>
            <person name="Trujillo M.E."/>
        </authorList>
    </citation>
    <scope>NUCLEOTIDE SEQUENCE [LARGE SCALE GENOMIC DNA]</scope>
    <source>
        <strain evidence="1 2">LAH08</strain>
    </source>
</reference>
<evidence type="ECO:0000313" key="2">
    <source>
        <dbReference type="Proteomes" id="UP000248966"/>
    </source>
</evidence>
<sequence length="254" mass="27243">MARGSLERTQQRLCGEIDTLPSRSLRVKVYAGSDPINGKRHYLTEATPAGRTAAEEAEKARNRLLVQVDGRRNPRTRATLDLLANPSPRQWHRDGLTTSCTCRAGLQHYDRPYSLPGTDGSSRAVAYKPSTGELVGIKRLAAIGSALGIGIMMTVPGVANAANSGCVYEGSDRACFINLSNGQAQLEVCDNEADGNGVYAWFYSGIYHTASIKVGDGNGSSAGCGTRVWSVGVYDVKICEDDAGEDTCRWFTSS</sequence>
<dbReference type="EMBL" id="PYAA01000015">
    <property type="protein sequence ID" value="RAO01446.1"/>
    <property type="molecule type" value="Genomic_DNA"/>
</dbReference>
<comment type="caution">
    <text evidence="1">The sequence shown here is derived from an EMBL/GenBank/DDBJ whole genome shotgun (WGS) entry which is preliminary data.</text>
</comment>